<protein>
    <submittedName>
        <fullName evidence="7">MFS transporter</fullName>
    </submittedName>
</protein>
<sequence length="489" mass="51544">MNAVSDQVSLREQEPAGRLSVFHGKHTTLWVFLLFGWLISYADRTVTGPVIAWMISEKAGFIGDATNPATLGGLVGSMFFAGYMLTQYAGGRLGDRYGHREMLVLSLLWAGVMTLVSGMAAGLVAFVAARVLTGLGEGTFYSNDRTMIMNHTPSARRTLGLGVVLSGLSVGLTIGILATPYLIDWGGHLGLGGGAWRVPLWVLGVGSLLVALATYVFFTKNGDGRLRLGPPVLRLALYSLPTAVVIVGLFVLADKLSWSDWLTACAVGVLALVVILVVVRDVARSGRAKTLLNGNMWLIYVGFIAVMWNLWFFSFWSVEIVKETAHSSLIAAGLTASFNAGAGIIGFPLGGWIADRRARQGKGRKPLAVTCALVHTILACAFGLSIVGGKPSMLLLGLILFSSGLFFNALQPIIHDITGNLVPASERGSAFGIFNLIAEAGAVASPVVSGVLRDSTGSWAPGVFTAAGVMAVSVVLFACVRERVTSAAG</sequence>
<feature type="transmembrane region" description="Helical" evidence="5">
    <location>
        <begin position="393"/>
        <end position="410"/>
    </location>
</feature>
<feature type="transmembrane region" description="Helical" evidence="5">
    <location>
        <begin position="231"/>
        <end position="252"/>
    </location>
</feature>
<feature type="transmembrane region" description="Helical" evidence="5">
    <location>
        <begin position="258"/>
        <end position="279"/>
    </location>
</feature>
<feature type="domain" description="Major facilitator superfamily (MFS) profile" evidence="6">
    <location>
        <begin position="29"/>
        <end position="485"/>
    </location>
</feature>
<dbReference type="RefSeq" id="WP_146318219.1">
    <property type="nucleotide sequence ID" value="NZ_VCQV01000024.1"/>
</dbReference>
<dbReference type="InterPro" id="IPR050382">
    <property type="entry name" value="MFS_Na/Anion_cotransporter"/>
</dbReference>
<evidence type="ECO:0000256" key="3">
    <source>
        <dbReference type="ARBA" id="ARBA00022989"/>
    </source>
</evidence>
<name>A0A563DX47_9MICO</name>
<feature type="transmembrane region" description="Helical" evidence="5">
    <location>
        <begin position="29"/>
        <end position="55"/>
    </location>
</feature>
<dbReference type="Proteomes" id="UP000320244">
    <property type="component" value="Unassembled WGS sequence"/>
</dbReference>
<feature type="transmembrane region" description="Helical" evidence="5">
    <location>
        <begin position="291"/>
        <end position="316"/>
    </location>
</feature>
<evidence type="ECO:0000256" key="2">
    <source>
        <dbReference type="ARBA" id="ARBA00022692"/>
    </source>
</evidence>
<dbReference type="SUPFAM" id="SSF103473">
    <property type="entry name" value="MFS general substrate transporter"/>
    <property type="match status" value="1"/>
</dbReference>
<reference evidence="7 8" key="2">
    <citation type="submission" date="2019-08" db="EMBL/GenBank/DDBJ databases">
        <title>Jejuicoccus antrihumi gen. nov., sp. nov., a new member of the family Dermacoccaceae isolated from a cave.</title>
        <authorList>
            <person name="Schumann P."/>
            <person name="Kim I.S."/>
        </authorList>
    </citation>
    <scope>NUCLEOTIDE SEQUENCE [LARGE SCALE GENOMIC DNA]</scope>
    <source>
        <strain evidence="7 8">C5-26</strain>
    </source>
</reference>
<dbReference type="OrthoDB" id="3808057at2"/>
<gene>
    <name evidence="7" type="ORF">FGL98_15915</name>
</gene>
<dbReference type="Gene3D" id="1.20.1250.20">
    <property type="entry name" value="MFS general substrate transporter like domains"/>
    <property type="match status" value="2"/>
</dbReference>
<evidence type="ECO:0000256" key="5">
    <source>
        <dbReference type="SAM" id="Phobius"/>
    </source>
</evidence>
<feature type="transmembrane region" description="Helical" evidence="5">
    <location>
        <begin position="198"/>
        <end position="219"/>
    </location>
</feature>
<dbReference type="GO" id="GO:0022857">
    <property type="term" value="F:transmembrane transporter activity"/>
    <property type="evidence" value="ECO:0007669"/>
    <property type="project" value="InterPro"/>
</dbReference>
<feature type="transmembrane region" description="Helical" evidence="5">
    <location>
        <begin position="366"/>
        <end position="387"/>
    </location>
</feature>
<evidence type="ECO:0000313" key="7">
    <source>
        <dbReference type="EMBL" id="TWP34840.1"/>
    </source>
</evidence>
<dbReference type="GO" id="GO:0005886">
    <property type="term" value="C:plasma membrane"/>
    <property type="evidence" value="ECO:0007669"/>
    <property type="project" value="UniProtKB-SubCell"/>
</dbReference>
<feature type="transmembrane region" description="Helical" evidence="5">
    <location>
        <begin position="328"/>
        <end position="354"/>
    </location>
</feature>
<feature type="transmembrane region" description="Helical" evidence="5">
    <location>
        <begin position="159"/>
        <end position="178"/>
    </location>
</feature>
<dbReference type="PANTHER" id="PTHR11662">
    <property type="entry name" value="SOLUTE CARRIER FAMILY 17"/>
    <property type="match status" value="1"/>
</dbReference>
<evidence type="ECO:0000256" key="4">
    <source>
        <dbReference type="ARBA" id="ARBA00023136"/>
    </source>
</evidence>
<keyword evidence="2 5" id="KW-0812">Transmembrane</keyword>
<accession>A0A563DX47</accession>
<evidence type="ECO:0000313" key="8">
    <source>
        <dbReference type="Proteomes" id="UP000320244"/>
    </source>
</evidence>
<keyword evidence="3 5" id="KW-1133">Transmembrane helix</keyword>
<dbReference type="InterPro" id="IPR011701">
    <property type="entry name" value="MFS"/>
</dbReference>
<feature type="transmembrane region" description="Helical" evidence="5">
    <location>
        <begin position="458"/>
        <end position="480"/>
    </location>
</feature>
<evidence type="ECO:0000256" key="1">
    <source>
        <dbReference type="ARBA" id="ARBA00004651"/>
    </source>
</evidence>
<organism evidence="7 8">
    <name type="scientific">Leekyejoonella antrihumi</name>
    <dbReference type="NCBI Taxonomy" id="1660198"/>
    <lineage>
        <taxon>Bacteria</taxon>
        <taxon>Bacillati</taxon>
        <taxon>Actinomycetota</taxon>
        <taxon>Actinomycetes</taxon>
        <taxon>Micrococcales</taxon>
        <taxon>Dermacoccaceae</taxon>
        <taxon>Leekyejoonella</taxon>
    </lineage>
</organism>
<dbReference type="Pfam" id="PF07690">
    <property type="entry name" value="MFS_1"/>
    <property type="match status" value="1"/>
</dbReference>
<proteinExistence type="predicted"/>
<keyword evidence="8" id="KW-1185">Reference proteome</keyword>
<dbReference type="AlphaFoldDB" id="A0A563DX47"/>
<feature type="transmembrane region" description="Helical" evidence="5">
    <location>
        <begin position="106"/>
        <end position="129"/>
    </location>
</feature>
<dbReference type="EMBL" id="VCQV01000024">
    <property type="protein sequence ID" value="TWP34840.1"/>
    <property type="molecule type" value="Genomic_DNA"/>
</dbReference>
<keyword evidence="4 5" id="KW-0472">Membrane</keyword>
<comment type="subcellular location">
    <subcellularLocation>
        <location evidence="1">Cell membrane</location>
        <topology evidence="1">Multi-pass membrane protein</topology>
    </subcellularLocation>
</comment>
<comment type="caution">
    <text evidence="7">The sequence shown here is derived from an EMBL/GenBank/DDBJ whole genome shotgun (WGS) entry which is preliminary data.</text>
</comment>
<reference evidence="7 8" key="1">
    <citation type="submission" date="2019-05" db="EMBL/GenBank/DDBJ databases">
        <authorList>
            <person name="Lee S.D."/>
        </authorList>
    </citation>
    <scope>NUCLEOTIDE SEQUENCE [LARGE SCALE GENOMIC DNA]</scope>
    <source>
        <strain evidence="7 8">C5-26</strain>
    </source>
</reference>
<evidence type="ECO:0000259" key="6">
    <source>
        <dbReference type="PROSITE" id="PS50850"/>
    </source>
</evidence>
<dbReference type="InterPro" id="IPR036259">
    <property type="entry name" value="MFS_trans_sf"/>
</dbReference>
<dbReference type="PROSITE" id="PS50850">
    <property type="entry name" value="MFS"/>
    <property type="match status" value="1"/>
</dbReference>
<feature type="transmembrane region" description="Helical" evidence="5">
    <location>
        <begin position="67"/>
        <end position="86"/>
    </location>
</feature>
<dbReference type="InterPro" id="IPR020846">
    <property type="entry name" value="MFS_dom"/>
</dbReference>
<dbReference type="PANTHER" id="PTHR11662:SF399">
    <property type="entry name" value="FI19708P1-RELATED"/>
    <property type="match status" value="1"/>
</dbReference>
<feature type="transmembrane region" description="Helical" evidence="5">
    <location>
        <begin position="431"/>
        <end position="452"/>
    </location>
</feature>